<evidence type="ECO:0000313" key="3">
    <source>
        <dbReference type="Proteomes" id="UP001501803"/>
    </source>
</evidence>
<organism evidence="2 3">
    <name type="scientific">Leifsonia kafniensis</name>
    <dbReference type="NCBI Taxonomy" id="475957"/>
    <lineage>
        <taxon>Bacteria</taxon>
        <taxon>Bacillati</taxon>
        <taxon>Actinomycetota</taxon>
        <taxon>Actinomycetes</taxon>
        <taxon>Micrococcales</taxon>
        <taxon>Microbacteriaceae</taxon>
        <taxon>Leifsonia</taxon>
    </lineage>
</organism>
<sequence>MRTARVAAAIGALLLSLVLSSCAGVSGQPNAVPAPDATPAGVTGTIDCLAPDSMSNADGVAMRIPVDFEPVAASVCNYDTFVEDEQGSWMGATLERRVGDFTALREALGAPDDVPEQNQACDASFQSTPPLWLQDAHGATIRVAWPKDVCGRITQDARAAFAHLAVEESTFFPIRLLATRAALDAGCDGTRGFPADKLASSSDAAKPKDPAWLAALDSADTILVCRYGTDQAAGTGRFVSAKTLDQAQSTGFAANVASATDASACTEAVGAFVVVTPKSGVNVAGPAFSVELDGCQRLISPDGIPYSAPPEVLALLS</sequence>
<dbReference type="Proteomes" id="UP001501803">
    <property type="component" value="Unassembled WGS sequence"/>
</dbReference>
<dbReference type="RefSeq" id="WP_345064699.1">
    <property type="nucleotide sequence ID" value="NZ_BAABCN010000003.1"/>
</dbReference>
<evidence type="ECO:0000313" key="2">
    <source>
        <dbReference type="EMBL" id="GAA3874348.1"/>
    </source>
</evidence>
<comment type="caution">
    <text evidence="2">The sequence shown here is derived from an EMBL/GenBank/DDBJ whole genome shotgun (WGS) entry which is preliminary data.</text>
</comment>
<accession>A0ABP7KDU2</accession>
<evidence type="ECO:0000256" key="1">
    <source>
        <dbReference type="SAM" id="SignalP"/>
    </source>
</evidence>
<feature type="chain" id="PRO_5046966883" description="DUF3558 domain-containing protein" evidence="1">
    <location>
        <begin position="24"/>
        <end position="317"/>
    </location>
</feature>
<gene>
    <name evidence="2" type="ORF">GCM10022381_16440</name>
</gene>
<dbReference type="PROSITE" id="PS51257">
    <property type="entry name" value="PROKAR_LIPOPROTEIN"/>
    <property type="match status" value="1"/>
</dbReference>
<dbReference type="EMBL" id="BAABCN010000003">
    <property type="protein sequence ID" value="GAA3874348.1"/>
    <property type="molecule type" value="Genomic_DNA"/>
</dbReference>
<proteinExistence type="predicted"/>
<name>A0ABP7KDU2_9MICO</name>
<keyword evidence="1" id="KW-0732">Signal</keyword>
<feature type="signal peptide" evidence="1">
    <location>
        <begin position="1"/>
        <end position="23"/>
    </location>
</feature>
<evidence type="ECO:0008006" key="4">
    <source>
        <dbReference type="Google" id="ProtNLM"/>
    </source>
</evidence>
<keyword evidence="3" id="KW-1185">Reference proteome</keyword>
<reference evidence="3" key="1">
    <citation type="journal article" date="2019" name="Int. J. Syst. Evol. Microbiol.">
        <title>The Global Catalogue of Microorganisms (GCM) 10K type strain sequencing project: providing services to taxonomists for standard genome sequencing and annotation.</title>
        <authorList>
            <consortium name="The Broad Institute Genomics Platform"/>
            <consortium name="The Broad Institute Genome Sequencing Center for Infectious Disease"/>
            <person name="Wu L."/>
            <person name="Ma J."/>
        </authorList>
    </citation>
    <scope>NUCLEOTIDE SEQUENCE [LARGE SCALE GENOMIC DNA]</scope>
    <source>
        <strain evidence="3">JCM 17021</strain>
    </source>
</reference>
<protein>
    <recommendedName>
        <fullName evidence="4">DUF3558 domain-containing protein</fullName>
    </recommendedName>
</protein>